<dbReference type="SMR" id="A0A2G2ZXN2"/>
<dbReference type="Gramene" id="PHT86724">
    <property type="protein sequence ID" value="PHT86724"/>
    <property type="gene ID" value="T459_08830"/>
</dbReference>
<dbReference type="InterPro" id="IPR000407">
    <property type="entry name" value="GDA1_CD39_NTPase"/>
</dbReference>
<comment type="similarity">
    <text evidence="1">Belongs to the GDA1/CD39 NTPase family.</text>
</comment>
<proteinExistence type="inferred from homology"/>
<dbReference type="Gene3D" id="3.30.420.40">
    <property type="match status" value="1"/>
</dbReference>
<evidence type="ECO:0000256" key="1">
    <source>
        <dbReference type="ARBA" id="ARBA00009283"/>
    </source>
</evidence>
<comment type="caution">
    <text evidence="3">The sequence shown here is derived from an EMBL/GenBank/DDBJ whole genome shotgun (WGS) entry which is preliminary data.</text>
</comment>
<name>A0A2G2ZXN2_CAPAN</name>
<keyword evidence="2" id="KW-0378">Hydrolase</keyword>
<evidence type="ECO:0000313" key="4">
    <source>
        <dbReference type="Proteomes" id="UP000222542"/>
    </source>
</evidence>
<reference evidence="3 4" key="1">
    <citation type="journal article" date="2014" name="Nat. Genet.">
        <title>Genome sequence of the hot pepper provides insights into the evolution of pungency in Capsicum species.</title>
        <authorList>
            <person name="Kim S."/>
            <person name="Park M."/>
            <person name="Yeom S.I."/>
            <person name="Kim Y.M."/>
            <person name="Lee J.M."/>
            <person name="Lee H.A."/>
            <person name="Seo E."/>
            <person name="Choi J."/>
            <person name="Cheong K."/>
            <person name="Kim K.T."/>
            <person name="Jung K."/>
            <person name="Lee G.W."/>
            <person name="Oh S.K."/>
            <person name="Bae C."/>
            <person name="Kim S.B."/>
            <person name="Lee H.Y."/>
            <person name="Kim S.Y."/>
            <person name="Kim M.S."/>
            <person name="Kang B.C."/>
            <person name="Jo Y.D."/>
            <person name="Yang H.B."/>
            <person name="Jeong H.J."/>
            <person name="Kang W.H."/>
            <person name="Kwon J.K."/>
            <person name="Shin C."/>
            <person name="Lim J.Y."/>
            <person name="Park J.H."/>
            <person name="Huh J.H."/>
            <person name="Kim J.S."/>
            <person name="Kim B.D."/>
            <person name="Cohen O."/>
            <person name="Paran I."/>
            <person name="Suh M.C."/>
            <person name="Lee S.B."/>
            <person name="Kim Y.K."/>
            <person name="Shin Y."/>
            <person name="Noh S.J."/>
            <person name="Park J."/>
            <person name="Seo Y.S."/>
            <person name="Kwon S.Y."/>
            <person name="Kim H.A."/>
            <person name="Park J.M."/>
            <person name="Kim H.J."/>
            <person name="Choi S.B."/>
            <person name="Bosland P.W."/>
            <person name="Reeves G."/>
            <person name="Jo S.H."/>
            <person name="Lee B.W."/>
            <person name="Cho H.T."/>
            <person name="Choi H.S."/>
            <person name="Lee M.S."/>
            <person name="Yu Y."/>
            <person name="Do Choi Y."/>
            <person name="Park B.S."/>
            <person name="van Deynze A."/>
            <person name="Ashrafi H."/>
            <person name="Hill T."/>
            <person name="Kim W.T."/>
            <person name="Pai H.S."/>
            <person name="Ahn H.K."/>
            <person name="Yeam I."/>
            <person name="Giovannoni J.J."/>
            <person name="Rose J.K."/>
            <person name="Sorensen I."/>
            <person name="Lee S.J."/>
            <person name="Kim R.W."/>
            <person name="Choi I.Y."/>
            <person name="Choi B.S."/>
            <person name="Lim J.S."/>
            <person name="Lee Y.H."/>
            <person name="Choi D."/>
        </authorList>
    </citation>
    <scope>NUCLEOTIDE SEQUENCE [LARGE SCALE GENOMIC DNA]</scope>
    <source>
        <strain evidence="4">cv. CM334</strain>
    </source>
</reference>
<gene>
    <name evidence="3" type="ORF">T459_08830</name>
</gene>
<dbReference type="EMBL" id="AYRZ02000003">
    <property type="protein sequence ID" value="PHT86724.1"/>
    <property type="molecule type" value="Genomic_DNA"/>
</dbReference>
<organism evidence="3 4">
    <name type="scientific">Capsicum annuum</name>
    <name type="common">Capsicum pepper</name>
    <dbReference type="NCBI Taxonomy" id="4072"/>
    <lineage>
        <taxon>Eukaryota</taxon>
        <taxon>Viridiplantae</taxon>
        <taxon>Streptophyta</taxon>
        <taxon>Embryophyta</taxon>
        <taxon>Tracheophyta</taxon>
        <taxon>Spermatophyta</taxon>
        <taxon>Magnoliopsida</taxon>
        <taxon>eudicotyledons</taxon>
        <taxon>Gunneridae</taxon>
        <taxon>Pentapetalae</taxon>
        <taxon>asterids</taxon>
        <taxon>lamiids</taxon>
        <taxon>Solanales</taxon>
        <taxon>Solanaceae</taxon>
        <taxon>Solanoideae</taxon>
        <taxon>Capsiceae</taxon>
        <taxon>Capsicum</taxon>
    </lineage>
</organism>
<accession>A0A2G2ZXN2</accession>
<dbReference type="GO" id="GO:0016787">
    <property type="term" value="F:hydrolase activity"/>
    <property type="evidence" value="ECO:0007669"/>
    <property type="project" value="UniProtKB-KW"/>
</dbReference>
<dbReference type="Proteomes" id="UP000222542">
    <property type="component" value="Unassembled WGS sequence"/>
</dbReference>
<evidence type="ECO:0000313" key="3">
    <source>
        <dbReference type="EMBL" id="PHT86724.1"/>
    </source>
</evidence>
<evidence type="ECO:0000256" key="2">
    <source>
        <dbReference type="ARBA" id="ARBA00022801"/>
    </source>
</evidence>
<sequence>MGEVPVFDFRDKDLVSMRVNPGLSAYAEEPDIGEESLAKLIEFGKDNVPKDYWSSTAIRLMATAGLSSLD</sequence>
<dbReference type="PANTHER" id="PTHR11782">
    <property type="entry name" value="ADENOSINE/GUANOSINE DIPHOSPHATASE"/>
    <property type="match status" value="1"/>
</dbReference>
<dbReference type="Pfam" id="PF01150">
    <property type="entry name" value="GDA1_CD39"/>
    <property type="match status" value="1"/>
</dbReference>
<keyword evidence="4" id="KW-1185">Reference proteome</keyword>
<reference evidence="3 4" key="2">
    <citation type="journal article" date="2017" name="Genome Biol.">
        <title>New reference genome sequences of hot pepper reveal the massive evolution of plant disease-resistance genes by retroduplication.</title>
        <authorList>
            <person name="Kim S."/>
            <person name="Park J."/>
            <person name="Yeom S.I."/>
            <person name="Kim Y.M."/>
            <person name="Seo E."/>
            <person name="Kim K.T."/>
            <person name="Kim M.S."/>
            <person name="Lee J.M."/>
            <person name="Cheong K."/>
            <person name="Shin H.S."/>
            <person name="Kim S.B."/>
            <person name="Han K."/>
            <person name="Lee J."/>
            <person name="Park M."/>
            <person name="Lee H.A."/>
            <person name="Lee H.Y."/>
            <person name="Lee Y."/>
            <person name="Oh S."/>
            <person name="Lee J.H."/>
            <person name="Choi E."/>
            <person name="Choi E."/>
            <person name="Lee S.E."/>
            <person name="Jeon J."/>
            <person name="Kim H."/>
            <person name="Choi G."/>
            <person name="Song H."/>
            <person name="Lee J."/>
            <person name="Lee S.C."/>
            <person name="Kwon J.K."/>
            <person name="Lee H.Y."/>
            <person name="Koo N."/>
            <person name="Hong Y."/>
            <person name="Kim R.W."/>
            <person name="Kang W.H."/>
            <person name="Huh J.H."/>
            <person name="Kang B.C."/>
            <person name="Yang T.J."/>
            <person name="Lee Y.H."/>
            <person name="Bennetzen J.L."/>
            <person name="Choi D."/>
        </authorList>
    </citation>
    <scope>NUCLEOTIDE SEQUENCE [LARGE SCALE GENOMIC DNA]</scope>
    <source>
        <strain evidence="4">cv. CM334</strain>
    </source>
</reference>
<dbReference type="AlphaFoldDB" id="A0A2G2ZXN2"/>
<dbReference type="PANTHER" id="PTHR11782:SF3">
    <property type="entry name" value="APYRASE 6-RELATED"/>
    <property type="match status" value="1"/>
</dbReference>
<protein>
    <submittedName>
        <fullName evidence="3">Uncharacterized protein</fullName>
    </submittedName>
</protein>